<reference evidence="3 4" key="1">
    <citation type="submission" date="2017-04" db="EMBL/GenBank/DDBJ databases">
        <authorList>
            <person name="Afonso C.L."/>
            <person name="Miller P.J."/>
            <person name="Scott M.A."/>
            <person name="Spackman E."/>
            <person name="Goraichik I."/>
            <person name="Dimitrov K.M."/>
            <person name="Suarez D.L."/>
            <person name="Swayne D.E."/>
        </authorList>
    </citation>
    <scope>NUCLEOTIDE SEQUENCE [LARGE SCALE GENOMIC DNA]</scope>
    <source>
        <strain evidence="3 4">DSM 23236</strain>
    </source>
</reference>
<evidence type="ECO:0000313" key="4">
    <source>
        <dbReference type="Proteomes" id="UP000192761"/>
    </source>
</evidence>
<organism evidence="3 4">
    <name type="scientific">Andreprevotia lacus DSM 23236</name>
    <dbReference type="NCBI Taxonomy" id="1121001"/>
    <lineage>
        <taxon>Bacteria</taxon>
        <taxon>Pseudomonadati</taxon>
        <taxon>Pseudomonadota</taxon>
        <taxon>Betaproteobacteria</taxon>
        <taxon>Neisseriales</taxon>
        <taxon>Chitinibacteraceae</taxon>
        <taxon>Andreprevotia</taxon>
    </lineage>
</organism>
<feature type="signal peptide" evidence="2">
    <location>
        <begin position="1"/>
        <end position="25"/>
    </location>
</feature>
<evidence type="ECO:0000256" key="2">
    <source>
        <dbReference type="SAM" id="SignalP"/>
    </source>
</evidence>
<evidence type="ECO:0000313" key="3">
    <source>
        <dbReference type="EMBL" id="SMC29855.1"/>
    </source>
</evidence>
<keyword evidence="2" id="KW-0732">Signal</keyword>
<sequence length="201" mass="20376">MSIRFRCFCLGLLTALGCLPGLAWAHVGQGDISGGFMAGFLHPLEGPDHIIAMVAVGLWGAQLGRPAIWVLPVTFPVVMAFGGALGGAGIALPGIEIGIAMSGIVLGAMVALALRLPLGLAGGIVAVFAICHGHAHGVELPQSANPITYAAGFVIATGLLHLAGILFGTLHHWRRGAQALRTVGAMIAAGGGYFLYAALQG</sequence>
<dbReference type="Pfam" id="PF04955">
    <property type="entry name" value="HupE_UreJ"/>
    <property type="match status" value="1"/>
</dbReference>
<dbReference type="AlphaFoldDB" id="A0A1W1Y140"/>
<keyword evidence="1" id="KW-0812">Transmembrane</keyword>
<evidence type="ECO:0000256" key="1">
    <source>
        <dbReference type="SAM" id="Phobius"/>
    </source>
</evidence>
<proteinExistence type="predicted"/>
<keyword evidence="1" id="KW-0472">Membrane</keyword>
<feature type="transmembrane region" description="Helical" evidence="1">
    <location>
        <begin position="147"/>
        <end position="167"/>
    </location>
</feature>
<dbReference type="STRING" id="1121001.SAMN02745857_04196"/>
<gene>
    <name evidence="3" type="ORF">SAMN02745857_04196</name>
</gene>
<feature type="transmembrane region" description="Helical" evidence="1">
    <location>
        <begin position="67"/>
        <end position="92"/>
    </location>
</feature>
<keyword evidence="4" id="KW-1185">Reference proteome</keyword>
<dbReference type="EMBL" id="FWXD01000047">
    <property type="protein sequence ID" value="SMC29855.1"/>
    <property type="molecule type" value="Genomic_DNA"/>
</dbReference>
<feature type="transmembrane region" description="Helical" evidence="1">
    <location>
        <begin position="104"/>
        <end position="135"/>
    </location>
</feature>
<dbReference type="RefSeq" id="WP_084093103.1">
    <property type="nucleotide sequence ID" value="NZ_FWXD01000047.1"/>
</dbReference>
<accession>A0A1W1Y140</accession>
<feature type="transmembrane region" description="Helical" evidence="1">
    <location>
        <begin position="179"/>
        <end position="199"/>
    </location>
</feature>
<dbReference type="InterPro" id="IPR007038">
    <property type="entry name" value="HupE_UreJ"/>
</dbReference>
<protein>
    <submittedName>
        <fullName evidence="3">Urease accessory protein</fullName>
    </submittedName>
</protein>
<feature type="chain" id="PRO_5012596707" evidence="2">
    <location>
        <begin position="26"/>
        <end position="201"/>
    </location>
</feature>
<keyword evidence="1" id="KW-1133">Transmembrane helix</keyword>
<dbReference type="Proteomes" id="UP000192761">
    <property type="component" value="Unassembled WGS sequence"/>
</dbReference>
<name>A0A1W1Y140_9NEIS</name>
<dbReference type="OrthoDB" id="9808192at2"/>
<dbReference type="PROSITE" id="PS51257">
    <property type="entry name" value="PROKAR_LIPOPROTEIN"/>
    <property type="match status" value="1"/>
</dbReference>
<dbReference type="PIRSF" id="PIRSF016919">
    <property type="entry name" value="HupE_UreJ"/>
    <property type="match status" value="1"/>
</dbReference>